<dbReference type="Gene3D" id="3.30.70.980">
    <property type="match status" value="2"/>
</dbReference>
<reference evidence="9" key="1">
    <citation type="submission" date="2020-07" db="EMBL/GenBank/DDBJ databases">
        <title>Koleobacter methoxysyntrophicus gen. nov., sp. nov., a novel anaerobic bacterium isolated from deep subsurface oil field and proposal of Koleobacterales ord. nov. in the phylum Firmicutes.</title>
        <authorList>
            <person name="Sakamoto S."/>
            <person name="Tamaki H."/>
        </authorList>
    </citation>
    <scope>NUCLEOTIDE SEQUENCE</scope>
    <source>
        <strain evidence="9">NRmbB1</strain>
    </source>
</reference>
<evidence type="ECO:0000256" key="1">
    <source>
        <dbReference type="ARBA" id="ARBA00008724"/>
    </source>
</evidence>
<dbReference type="InterPro" id="IPR048300">
    <property type="entry name" value="TACO1_YebC-like_2nd/3rd_dom"/>
</dbReference>
<dbReference type="InterPro" id="IPR049083">
    <property type="entry name" value="TACO1_YebC_N"/>
</dbReference>
<dbReference type="PANTHER" id="PTHR12532">
    <property type="entry name" value="TRANSLATIONAL ACTIVATOR OF CYTOCHROME C OXIDASE 1"/>
    <property type="match status" value="1"/>
</dbReference>
<dbReference type="GO" id="GO:0005829">
    <property type="term" value="C:cytosol"/>
    <property type="evidence" value="ECO:0007669"/>
    <property type="project" value="TreeGrafter"/>
</dbReference>
<keyword evidence="2 6" id="KW-0963">Cytoplasm</keyword>
<gene>
    <name evidence="9" type="ORF">H0A61_02360</name>
</gene>
<name>A0A8A0RR11_9FIRM</name>
<dbReference type="EMBL" id="CP059066">
    <property type="protein sequence ID" value="QSQ09968.1"/>
    <property type="molecule type" value="Genomic_DNA"/>
</dbReference>
<evidence type="ECO:0000313" key="9">
    <source>
        <dbReference type="EMBL" id="QSQ09968.1"/>
    </source>
</evidence>
<dbReference type="SUPFAM" id="SSF75625">
    <property type="entry name" value="YebC-like"/>
    <property type="match status" value="1"/>
</dbReference>
<dbReference type="InterPro" id="IPR002876">
    <property type="entry name" value="Transcrip_reg_TACO1-like"/>
</dbReference>
<evidence type="ECO:0000313" key="10">
    <source>
        <dbReference type="Proteomes" id="UP000662904"/>
    </source>
</evidence>
<evidence type="ECO:0000259" key="8">
    <source>
        <dbReference type="Pfam" id="PF20772"/>
    </source>
</evidence>
<dbReference type="NCBIfam" id="NF009044">
    <property type="entry name" value="PRK12378.1"/>
    <property type="match status" value="1"/>
</dbReference>
<feature type="domain" description="TACO1/YebC-like N-terminal" evidence="8">
    <location>
        <begin position="5"/>
        <end position="76"/>
    </location>
</feature>
<dbReference type="Pfam" id="PF01709">
    <property type="entry name" value="Transcrip_reg"/>
    <property type="match status" value="1"/>
</dbReference>
<evidence type="ECO:0000256" key="4">
    <source>
        <dbReference type="ARBA" id="ARBA00023125"/>
    </source>
</evidence>
<keyword evidence="3 6" id="KW-0805">Transcription regulation</keyword>
<dbReference type="InterPro" id="IPR017856">
    <property type="entry name" value="Integrase-like_N"/>
</dbReference>
<evidence type="ECO:0000259" key="7">
    <source>
        <dbReference type="Pfam" id="PF01709"/>
    </source>
</evidence>
<dbReference type="Pfam" id="PF20772">
    <property type="entry name" value="TACO1_YebC_N"/>
    <property type="match status" value="1"/>
</dbReference>
<dbReference type="KEGG" id="kme:H0A61_02360"/>
<keyword evidence="10" id="KW-1185">Reference proteome</keyword>
<keyword evidence="5 6" id="KW-0804">Transcription</keyword>
<evidence type="ECO:0000256" key="5">
    <source>
        <dbReference type="ARBA" id="ARBA00023163"/>
    </source>
</evidence>
<keyword evidence="4 6" id="KW-0238">DNA-binding</keyword>
<evidence type="ECO:0000256" key="2">
    <source>
        <dbReference type="ARBA" id="ARBA00022490"/>
    </source>
</evidence>
<sequence>MAGHSKWANIKHKKEKADAQKGKIYTKLSRLIMVAAREGGGDPDTNPRLKDAIQKAKAVNMPSENINRAILRGTGELEGVSYEEMVYEGYGPGGGAILIELMTDNRNRTAGEIRHIFDKYGGSLGESGCVAWIFDKKGIITLEKKSDPDEGQIMMEAIEAGAEDIEIDDENIKIITAPDNLKEVQEYLIGKGFVVSSAELTLVSKTTVTLSGDTADRMMKLLETLEENDDVQNVYCNVEFSND</sequence>
<dbReference type="NCBIfam" id="TIGR01033">
    <property type="entry name" value="YebC/PmpR family DNA-binding transcriptional regulator"/>
    <property type="match status" value="1"/>
</dbReference>
<dbReference type="RefSeq" id="WP_206707296.1">
    <property type="nucleotide sequence ID" value="NZ_CP059066.1"/>
</dbReference>
<comment type="similarity">
    <text evidence="1 6">Belongs to the TACO1 family.</text>
</comment>
<comment type="subcellular location">
    <subcellularLocation>
        <location evidence="6">Cytoplasm</location>
    </subcellularLocation>
</comment>
<dbReference type="FunFam" id="1.10.10.200:FF:000002">
    <property type="entry name" value="Probable transcriptional regulatory protein CLM62_37755"/>
    <property type="match status" value="1"/>
</dbReference>
<dbReference type="Gene3D" id="1.10.10.200">
    <property type="match status" value="1"/>
</dbReference>
<proteinExistence type="inferred from homology"/>
<evidence type="ECO:0000256" key="3">
    <source>
        <dbReference type="ARBA" id="ARBA00023015"/>
    </source>
</evidence>
<dbReference type="InterPro" id="IPR029072">
    <property type="entry name" value="YebC-like"/>
</dbReference>
<protein>
    <recommendedName>
        <fullName evidence="6">Probable transcriptional regulatory protein H0A61_02360</fullName>
    </recommendedName>
</protein>
<feature type="domain" description="TACO1/YebC-like second and third" evidence="7">
    <location>
        <begin position="82"/>
        <end position="238"/>
    </location>
</feature>
<dbReference type="InterPro" id="IPR026564">
    <property type="entry name" value="Transcrip_reg_TACO1-like_dom3"/>
</dbReference>
<dbReference type="Proteomes" id="UP000662904">
    <property type="component" value="Chromosome"/>
</dbReference>
<evidence type="ECO:0000256" key="6">
    <source>
        <dbReference type="HAMAP-Rule" id="MF_00693"/>
    </source>
</evidence>
<dbReference type="GO" id="GO:0003677">
    <property type="term" value="F:DNA binding"/>
    <property type="evidence" value="ECO:0007669"/>
    <property type="project" value="UniProtKB-UniRule"/>
</dbReference>
<dbReference type="HAMAP" id="MF_00693">
    <property type="entry name" value="Transcrip_reg_TACO1"/>
    <property type="match status" value="1"/>
</dbReference>
<dbReference type="NCBIfam" id="NF001030">
    <property type="entry name" value="PRK00110.1"/>
    <property type="match status" value="1"/>
</dbReference>
<dbReference type="GO" id="GO:0006355">
    <property type="term" value="P:regulation of DNA-templated transcription"/>
    <property type="evidence" value="ECO:0007669"/>
    <property type="project" value="UniProtKB-UniRule"/>
</dbReference>
<dbReference type="FunFam" id="3.30.70.980:FF:000002">
    <property type="entry name" value="Probable transcriptional regulatory protein YebC"/>
    <property type="match status" value="1"/>
</dbReference>
<accession>A0A8A0RR11</accession>
<dbReference type="AlphaFoldDB" id="A0A8A0RR11"/>
<organism evidence="9 10">
    <name type="scientific">Koleobacter methoxysyntrophicus</name>
    <dbReference type="NCBI Taxonomy" id="2751313"/>
    <lineage>
        <taxon>Bacteria</taxon>
        <taxon>Bacillati</taxon>
        <taxon>Bacillota</taxon>
        <taxon>Clostridia</taxon>
        <taxon>Koleobacterales</taxon>
        <taxon>Koleobacteraceae</taxon>
        <taxon>Koleobacter</taxon>
    </lineage>
</organism>
<dbReference type="PANTHER" id="PTHR12532:SF6">
    <property type="entry name" value="TRANSCRIPTIONAL REGULATORY PROTEIN YEBC-RELATED"/>
    <property type="match status" value="1"/>
</dbReference>